<evidence type="ECO:0000313" key="2">
    <source>
        <dbReference type="Proteomes" id="UP000002640"/>
    </source>
</evidence>
<dbReference type="PANTHER" id="PTHR46599:SF3">
    <property type="entry name" value="PIGGYBAC TRANSPOSABLE ELEMENT-DERIVED PROTEIN 4"/>
    <property type="match status" value="1"/>
</dbReference>
<name>G5AHE0_PHYSP</name>
<protein>
    <submittedName>
        <fullName evidence="1">Uncharacterized protein</fullName>
    </submittedName>
</protein>
<dbReference type="GeneID" id="20652206"/>
<gene>
    <name evidence="1" type="ORF">PHYSODRAFT_422528</name>
</gene>
<dbReference type="AlphaFoldDB" id="G5AHE0"/>
<reference evidence="1 2" key="1">
    <citation type="journal article" date="2006" name="Science">
        <title>Phytophthora genome sequences uncover evolutionary origins and mechanisms of pathogenesis.</title>
        <authorList>
            <person name="Tyler B.M."/>
            <person name="Tripathy S."/>
            <person name="Zhang X."/>
            <person name="Dehal P."/>
            <person name="Jiang R.H."/>
            <person name="Aerts A."/>
            <person name="Arredondo F.D."/>
            <person name="Baxter L."/>
            <person name="Bensasson D."/>
            <person name="Beynon J.L."/>
            <person name="Chapman J."/>
            <person name="Damasceno C.M."/>
            <person name="Dorrance A.E."/>
            <person name="Dou D."/>
            <person name="Dickerman A.W."/>
            <person name="Dubchak I.L."/>
            <person name="Garbelotto M."/>
            <person name="Gijzen M."/>
            <person name="Gordon S.G."/>
            <person name="Govers F."/>
            <person name="Grunwald N.J."/>
            <person name="Huang W."/>
            <person name="Ivors K.L."/>
            <person name="Jones R.W."/>
            <person name="Kamoun S."/>
            <person name="Krampis K."/>
            <person name="Lamour K.H."/>
            <person name="Lee M.K."/>
            <person name="McDonald W.H."/>
            <person name="Medina M."/>
            <person name="Meijer H.J."/>
            <person name="Nordberg E.K."/>
            <person name="Maclean D.J."/>
            <person name="Ospina-Giraldo M.D."/>
            <person name="Morris P.F."/>
            <person name="Phuntumart V."/>
            <person name="Putnam N.H."/>
            <person name="Rash S."/>
            <person name="Rose J.K."/>
            <person name="Sakihama Y."/>
            <person name="Salamov A.A."/>
            <person name="Savidor A."/>
            <person name="Scheuring C.F."/>
            <person name="Smith B.M."/>
            <person name="Sobral B.W."/>
            <person name="Terry A."/>
            <person name="Torto-Alalibo T.A."/>
            <person name="Win J."/>
            <person name="Xu Z."/>
            <person name="Zhang H."/>
            <person name="Grigoriev I.V."/>
            <person name="Rokhsar D.S."/>
            <person name="Boore J.L."/>
        </authorList>
    </citation>
    <scope>NUCLEOTIDE SEQUENCE [LARGE SCALE GENOMIC DNA]</scope>
    <source>
        <strain evidence="1 2">P6497</strain>
    </source>
</reference>
<dbReference type="InParanoid" id="G5AHE0"/>
<sequence length="129" mass="15116">PTREVLDLAESPIKLFWYFVPKTLLHMIAKESNLYAKQTLLSRARRIRDKQLASKWRGTRVKEVESLKAIRERLRAMKPFEPHEYAHLIGLRVARMLCPHRRRLSSHWGTTSVGALPAGTFNAWMPRNR</sequence>
<dbReference type="Proteomes" id="UP000002640">
    <property type="component" value="Unassembled WGS sequence"/>
</dbReference>
<keyword evidence="2" id="KW-1185">Reference proteome</keyword>
<organism evidence="1 2">
    <name type="scientific">Phytophthora sojae (strain P6497)</name>
    <name type="common">Soybean stem and root rot agent</name>
    <name type="synonym">Phytophthora megasperma f. sp. glycines</name>
    <dbReference type="NCBI Taxonomy" id="1094619"/>
    <lineage>
        <taxon>Eukaryota</taxon>
        <taxon>Sar</taxon>
        <taxon>Stramenopiles</taxon>
        <taxon>Oomycota</taxon>
        <taxon>Peronosporomycetes</taxon>
        <taxon>Peronosporales</taxon>
        <taxon>Peronosporaceae</taxon>
        <taxon>Phytophthora</taxon>
    </lineage>
</organism>
<evidence type="ECO:0000313" key="1">
    <source>
        <dbReference type="EMBL" id="EGZ05118.1"/>
    </source>
</evidence>
<accession>G5AHE0</accession>
<dbReference type="EMBL" id="JH159169">
    <property type="protein sequence ID" value="EGZ05118.1"/>
    <property type="molecule type" value="Genomic_DNA"/>
</dbReference>
<feature type="non-terminal residue" evidence="1">
    <location>
        <position position="1"/>
    </location>
</feature>
<proteinExistence type="predicted"/>
<feature type="non-terminal residue" evidence="1">
    <location>
        <position position="129"/>
    </location>
</feature>
<dbReference type="RefSeq" id="XP_009539490.1">
    <property type="nucleotide sequence ID" value="XM_009541195.1"/>
</dbReference>
<dbReference type="KEGG" id="psoj:PHYSODRAFT_422528"/>
<dbReference type="PANTHER" id="PTHR46599">
    <property type="entry name" value="PIGGYBAC TRANSPOSABLE ELEMENT-DERIVED PROTEIN 4"/>
    <property type="match status" value="1"/>
</dbReference>